<organism evidence="1">
    <name type="scientific">marine sediment metagenome</name>
    <dbReference type="NCBI Taxonomy" id="412755"/>
    <lineage>
        <taxon>unclassified sequences</taxon>
        <taxon>metagenomes</taxon>
        <taxon>ecological metagenomes</taxon>
    </lineage>
</organism>
<dbReference type="AlphaFoldDB" id="X1AA77"/>
<evidence type="ECO:0000313" key="1">
    <source>
        <dbReference type="EMBL" id="GAG69578.1"/>
    </source>
</evidence>
<protein>
    <submittedName>
        <fullName evidence="1">Uncharacterized protein</fullName>
    </submittedName>
</protein>
<proteinExistence type="predicted"/>
<reference evidence="1" key="1">
    <citation type="journal article" date="2014" name="Front. Microbiol.">
        <title>High frequency of phylogenetically diverse reductive dehalogenase-homologous genes in deep subseafloor sedimentary metagenomes.</title>
        <authorList>
            <person name="Kawai M."/>
            <person name="Futagami T."/>
            <person name="Toyoda A."/>
            <person name="Takaki Y."/>
            <person name="Nishi S."/>
            <person name="Hori S."/>
            <person name="Arai W."/>
            <person name="Tsubouchi T."/>
            <person name="Morono Y."/>
            <person name="Uchiyama I."/>
            <person name="Ito T."/>
            <person name="Fujiyama A."/>
            <person name="Inagaki F."/>
            <person name="Takami H."/>
        </authorList>
    </citation>
    <scope>NUCLEOTIDE SEQUENCE</scope>
    <source>
        <strain evidence="1">Expedition CK06-06</strain>
    </source>
</reference>
<gene>
    <name evidence="1" type="ORF">S01H4_15459</name>
</gene>
<sequence length="63" mass="7382">MKERKRLSKKIDDLDNVIHILEAMANVPCFSRQEMWGKLLEARNNLSKSIFDNEKIQSMSKCV</sequence>
<accession>X1AA77</accession>
<dbReference type="EMBL" id="BART01006776">
    <property type="protein sequence ID" value="GAG69578.1"/>
    <property type="molecule type" value="Genomic_DNA"/>
</dbReference>
<comment type="caution">
    <text evidence="1">The sequence shown here is derived from an EMBL/GenBank/DDBJ whole genome shotgun (WGS) entry which is preliminary data.</text>
</comment>
<name>X1AA77_9ZZZZ</name>